<keyword evidence="1" id="KW-1133">Transmembrane helix</keyword>
<keyword evidence="1" id="KW-0472">Membrane</keyword>
<evidence type="ECO:0000313" key="2">
    <source>
        <dbReference type="EMBL" id="JAI05736.1"/>
    </source>
</evidence>
<feature type="transmembrane region" description="Helical" evidence="1">
    <location>
        <begin position="15"/>
        <end position="39"/>
    </location>
</feature>
<evidence type="ECO:0000256" key="1">
    <source>
        <dbReference type="SAM" id="Phobius"/>
    </source>
</evidence>
<proteinExistence type="predicted"/>
<name>A0A0E9XV75_ANGAN</name>
<protein>
    <submittedName>
        <fullName evidence="2">Uncharacterized protein</fullName>
    </submittedName>
</protein>
<sequence length="56" mass="6516">MCLHANFCSSINDSLLFYFSCIFIFSIKISFIDYLCLIWPLPSSTGMIRVLILIKY</sequence>
<dbReference type="AlphaFoldDB" id="A0A0E9XV75"/>
<reference evidence="2" key="2">
    <citation type="journal article" date="2015" name="Fish Shellfish Immunol.">
        <title>Early steps in the European eel (Anguilla anguilla)-Vibrio vulnificus interaction in the gills: Role of the RtxA13 toxin.</title>
        <authorList>
            <person name="Callol A."/>
            <person name="Pajuelo D."/>
            <person name="Ebbesson L."/>
            <person name="Teles M."/>
            <person name="MacKenzie S."/>
            <person name="Amaro C."/>
        </authorList>
    </citation>
    <scope>NUCLEOTIDE SEQUENCE</scope>
</reference>
<accession>A0A0E9XV75</accession>
<reference evidence="2" key="1">
    <citation type="submission" date="2014-11" db="EMBL/GenBank/DDBJ databases">
        <authorList>
            <person name="Amaro Gonzalez C."/>
        </authorList>
    </citation>
    <scope>NUCLEOTIDE SEQUENCE</scope>
</reference>
<dbReference type="EMBL" id="GBXM01002842">
    <property type="protein sequence ID" value="JAI05736.1"/>
    <property type="molecule type" value="Transcribed_RNA"/>
</dbReference>
<organism evidence="2">
    <name type="scientific">Anguilla anguilla</name>
    <name type="common">European freshwater eel</name>
    <name type="synonym">Muraena anguilla</name>
    <dbReference type="NCBI Taxonomy" id="7936"/>
    <lineage>
        <taxon>Eukaryota</taxon>
        <taxon>Metazoa</taxon>
        <taxon>Chordata</taxon>
        <taxon>Craniata</taxon>
        <taxon>Vertebrata</taxon>
        <taxon>Euteleostomi</taxon>
        <taxon>Actinopterygii</taxon>
        <taxon>Neopterygii</taxon>
        <taxon>Teleostei</taxon>
        <taxon>Anguilliformes</taxon>
        <taxon>Anguillidae</taxon>
        <taxon>Anguilla</taxon>
    </lineage>
</organism>
<keyword evidence="1" id="KW-0812">Transmembrane</keyword>